<evidence type="ECO:0000313" key="3">
    <source>
        <dbReference type="Proteomes" id="UP001151760"/>
    </source>
</evidence>
<sequence length="218" mass="23759">MFDDALALAEACKLLLIADLRGPINCLYASRLGMSIRNQARTILSEEVAERVLALPTPPHHSLSIAHHHFLSSAAGAARQVGPTTAEADLYGFTDMLGRSGPVSRELALLRAQSTGMVTNDSPSTDASAFLIEVEARLSRALGHYVVGCLVDQQTRGRRQLISELWKADYRRQRQLAETLKIRYKEPQGADDRATETAGTAKGPCRARAHQRRPGSSS</sequence>
<gene>
    <name evidence="2" type="ORF">Tco_0941630</name>
</gene>
<proteinExistence type="predicted"/>
<reference evidence="2" key="1">
    <citation type="journal article" date="2022" name="Int. J. Mol. Sci.">
        <title>Draft Genome of Tanacetum Coccineum: Genomic Comparison of Closely Related Tanacetum-Family Plants.</title>
        <authorList>
            <person name="Yamashiro T."/>
            <person name="Shiraishi A."/>
            <person name="Nakayama K."/>
            <person name="Satake H."/>
        </authorList>
    </citation>
    <scope>NUCLEOTIDE SEQUENCE</scope>
</reference>
<evidence type="ECO:0000313" key="2">
    <source>
        <dbReference type="EMBL" id="GJT41765.1"/>
    </source>
</evidence>
<feature type="region of interest" description="Disordered" evidence="1">
    <location>
        <begin position="185"/>
        <end position="218"/>
    </location>
</feature>
<dbReference type="EMBL" id="BQNB010015588">
    <property type="protein sequence ID" value="GJT41765.1"/>
    <property type="molecule type" value="Genomic_DNA"/>
</dbReference>
<organism evidence="2 3">
    <name type="scientific">Tanacetum coccineum</name>
    <dbReference type="NCBI Taxonomy" id="301880"/>
    <lineage>
        <taxon>Eukaryota</taxon>
        <taxon>Viridiplantae</taxon>
        <taxon>Streptophyta</taxon>
        <taxon>Embryophyta</taxon>
        <taxon>Tracheophyta</taxon>
        <taxon>Spermatophyta</taxon>
        <taxon>Magnoliopsida</taxon>
        <taxon>eudicotyledons</taxon>
        <taxon>Gunneridae</taxon>
        <taxon>Pentapetalae</taxon>
        <taxon>asterids</taxon>
        <taxon>campanulids</taxon>
        <taxon>Asterales</taxon>
        <taxon>Asteraceae</taxon>
        <taxon>Asteroideae</taxon>
        <taxon>Anthemideae</taxon>
        <taxon>Anthemidinae</taxon>
        <taxon>Tanacetum</taxon>
    </lineage>
</organism>
<feature type="compositionally biased region" description="Basic and acidic residues" evidence="1">
    <location>
        <begin position="185"/>
        <end position="195"/>
    </location>
</feature>
<name>A0ABQ5DRG5_9ASTR</name>
<dbReference type="Proteomes" id="UP001151760">
    <property type="component" value="Unassembled WGS sequence"/>
</dbReference>
<comment type="caution">
    <text evidence="2">The sequence shown here is derived from an EMBL/GenBank/DDBJ whole genome shotgun (WGS) entry which is preliminary data.</text>
</comment>
<keyword evidence="3" id="KW-1185">Reference proteome</keyword>
<reference evidence="2" key="2">
    <citation type="submission" date="2022-01" db="EMBL/GenBank/DDBJ databases">
        <authorList>
            <person name="Yamashiro T."/>
            <person name="Shiraishi A."/>
            <person name="Satake H."/>
            <person name="Nakayama K."/>
        </authorList>
    </citation>
    <scope>NUCLEOTIDE SEQUENCE</scope>
</reference>
<feature type="compositionally biased region" description="Basic residues" evidence="1">
    <location>
        <begin position="205"/>
        <end position="218"/>
    </location>
</feature>
<evidence type="ECO:0000256" key="1">
    <source>
        <dbReference type="SAM" id="MobiDB-lite"/>
    </source>
</evidence>
<accession>A0ABQ5DRG5</accession>
<protein>
    <submittedName>
        <fullName evidence="2">Uncharacterized protein</fullName>
    </submittedName>
</protein>